<dbReference type="Pfam" id="PF02706">
    <property type="entry name" value="Wzz"/>
    <property type="match status" value="1"/>
</dbReference>
<gene>
    <name evidence="10" type="ORF">FNT36_05635</name>
</gene>
<keyword evidence="5 7" id="KW-0472">Membrane</keyword>
<keyword evidence="2" id="KW-1003">Cell membrane</keyword>
<evidence type="ECO:0000256" key="2">
    <source>
        <dbReference type="ARBA" id="ARBA00022475"/>
    </source>
</evidence>
<keyword evidence="3 7" id="KW-0812">Transmembrane</keyword>
<dbReference type="RefSeq" id="WP_144845191.1">
    <property type="nucleotide sequence ID" value="NZ_VMRJ01000001.1"/>
</dbReference>
<keyword evidence="11" id="KW-1185">Reference proteome</keyword>
<keyword evidence="6" id="KW-0175">Coiled coil</keyword>
<protein>
    <recommendedName>
        <fullName evidence="12">Tyrosine kinase G-rich domain-containing protein</fullName>
    </recommendedName>
</protein>
<dbReference type="Pfam" id="PF13807">
    <property type="entry name" value="GNVR"/>
    <property type="match status" value="1"/>
</dbReference>
<evidence type="ECO:0000256" key="7">
    <source>
        <dbReference type="SAM" id="Phobius"/>
    </source>
</evidence>
<dbReference type="PANTHER" id="PTHR32309:SF31">
    <property type="entry name" value="CAPSULAR EXOPOLYSACCHARIDE FAMILY"/>
    <property type="match status" value="1"/>
</dbReference>
<feature type="transmembrane region" description="Helical" evidence="7">
    <location>
        <begin position="485"/>
        <end position="505"/>
    </location>
</feature>
<dbReference type="OrthoDB" id="9775724at2"/>
<comment type="caution">
    <text evidence="10">The sequence shown here is derived from an EMBL/GenBank/DDBJ whole genome shotgun (WGS) entry which is preliminary data.</text>
</comment>
<evidence type="ECO:0008006" key="12">
    <source>
        <dbReference type="Google" id="ProtNLM"/>
    </source>
</evidence>
<feature type="domain" description="Polysaccharide chain length determinant N-terminal" evidence="8">
    <location>
        <begin position="11"/>
        <end position="96"/>
    </location>
</feature>
<name>A0A558C4E0_9BACT</name>
<sequence>MNELKQNLRALRPLWTGLPIVAVCTGLGLTAAWQYLRYATPMYESTAKIKLADVNEGVLNTTLLKNLDAFSGDNRTSAEVELVRSPLLLGRALDHLNFDLSTYRVGKVRTTELYRASPFTADVKLTNPKWTEEPFDLRIDVAGGVQLMAPSGEVAEGRLGQVLRLNGAEVRIGRNDSLLKARPDIALADHYRLVRHDRGRLIEDIANRLDVTSTDRNVPVLRISFQSTVPQKSADLVNALSAVYLDDYLATKYKVVNTAAETIGERIKDVKRTLAHSEDTVEQYRDLKRIVNIKQETDTDLHKVAELKTQRSNLDMSLAAANDLYRYMSDGKRNALEMAPNFEAFNDMLSTDIIKKIKDLQAEKHDLLLRFTPEDEKVKTVDLKLADLNSYLLESIKNTRNNLTIKRRELDRAIAQAQGAFVGLPTREKNLTILQRDFQLNEKLYTFLREKETEAEIAKSSPTSYHRVIAAGLVPVEPTSPHRTFVLVLSGFLGMLLGVLLVYLLSIIRSTPGDADGVQKETRTPLAAIIPHLGRGLAGRLAFFTQLATRLALKGMLAPGTKLVVSAFTDQEGQTFFFEHLRQALAAKGLKLRALTLRDAQSPNPDAQPDEILLVQNLPLDQDSHALAVMSGAAVNLVVIDSRTTPTSRLPELDLLINEFGLPNVQLCLNRAGYAPGPLQLLGLRLRRLFTVRRAARPVAEPLALPLGGLDLQS</sequence>
<feature type="coiled-coil region" evidence="6">
    <location>
        <begin position="393"/>
        <end position="420"/>
    </location>
</feature>
<dbReference type="PANTHER" id="PTHR32309">
    <property type="entry name" value="TYROSINE-PROTEIN KINASE"/>
    <property type="match status" value="1"/>
</dbReference>
<evidence type="ECO:0000313" key="10">
    <source>
        <dbReference type="EMBL" id="TVT43567.1"/>
    </source>
</evidence>
<comment type="subcellular location">
    <subcellularLocation>
        <location evidence="1">Cell membrane</location>
        <topology evidence="1">Multi-pass membrane protein</topology>
    </subcellularLocation>
</comment>
<evidence type="ECO:0000259" key="9">
    <source>
        <dbReference type="Pfam" id="PF13807"/>
    </source>
</evidence>
<evidence type="ECO:0000256" key="4">
    <source>
        <dbReference type="ARBA" id="ARBA00022989"/>
    </source>
</evidence>
<dbReference type="InterPro" id="IPR050445">
    <property type="entry name" value="Bact_polysacc_biosynth/exp"/>
</dbReference>
<evidence type="ECO:0000313" key="11">
    <source>
        <dbReference type="Proteomes" id="UP000317624"/>
    </source>
</evidence>
<keyword evidence="4 7" id="KW-1133">Transmembrane helix</keyword>
<dbReference type="AlphaFoldDB" id="A0A558C4E0"/>
<feature type="transmembrane region" description="Helical" evidence="7">
    <location>
        <begin position="12"/>
        <end position="36"/>
    </location>
</feature>
<proteinExistence type="predicted"/>
<evidence type="ECO:0000256" key="6">
    <source>
        <dbReference type="SAM" id="Coils"/>
    </source>
</evidence>
<dbReference type="InterPro" id="IPR003856">
    <property type="entry name" value="LPS_length_determ_N"/>
</dbReference>
<dbReference type="EMBL" id="VMRJ01000001">
    <property type="protein sequence ID" value="TVT43567.1"/>
    <property type="molecule type" value="Genomic_DNA"/>
</dbReference>
<evidence type="ECO:0000256" key="1">
    <source>
        <dbReference type="ARBA" id="ARBA00004651"/>
    </source>
</evidence>
<accession>A0A558C4E0</accession>
<reference evidence="10 11" key="1">
    <citation type="submission" date="2019-07" db="EMBL/GenBank/DDBJ databases">
        <title>Hymenobacter sp. straun FUR1 Genome sequencing and assembly.</title>
        <authorList>
            <person name="Chhetri G."/>
        </authorList>
    </citation>
    <scope>NUCLEOTIDE SEQUENCE [LARGE SCALE GENOMIC DNA]</scope>
    <source>
        <strain evidence="10 11">Fur1</strain>
    </source>
</reference>
<evidence type="ECO:0000259" key="8">
    <source>
        <dbReference type="Pfam" id="PF02706"/>
    </source>
</evidence>
<evidence type="ECO:0000256" key="5">
    <source>
        <dbReference type="ARBA" id="ARBA00023136"/>
    </source>
</evidence>
<feature type="domain" description="Tyrosine-protein kinase G-rich" evidence="9">
    <location>
        <begin position="432"/>
        <end position="504"/>
    </location>
</feature>
<dbReference type="InterPro" id="IPR032807">
    <property type="entry name" value="GNVR"/>
</dbReference>
<dbReference type="GO" id="GO:0005886">
    <property type="term" value="C:plasma membrane"/>
    <property type="evidence" value="ECO:0007669"/>
    <property type="project" value="UniProtKB-SubCell"/>
</dbReference>
<organism evidence="10 11">
    <name type="scientific">Hymenobacter setariae</name>
    <dbReference type="NCBI Taxonomy" id="2594794"/>
    <lineage>
        <taxon>Bacteria</taxon>
        <taxon>Pseudomonadati</taxon>
        <taxon>Bacteroidota</taxon>
        <taxon>Cytophagia</taxon>
        <taxon>Cytophagales</taxon>
        <taxon>Hymenobacteraceae</taxon>
        <taxon>Hymenobacter</taxon>
    </lineage>
</organism>
<evidence type="ECO:0000256" key="3">
    <source>
        <dbReference type="ARBA" id="ARBA00022692"/>
    </source>
</evidence>
<dbReference type="Proteomes" id="UP000317624">
    <property type="component" value="Unassembled WGS sequence"/>
</dbReference>